<feature type="compositionally biased region" description="Basic and acidic residues" evidence="1">
    <location>
        <begin position="17"/>
        <end position="35"/>
    </location>
</feature>
<dbReference type="SUPFAM" id="SSF46689">
    <property type="entry name" value="Homeodomain-like"/>
    <property type="match status" value="1"/>
</dbReference>
<name>A0A9W6Y2Q5_9STRA</name>
<feature type="compositionally biased region" description="Acidic residues" evidence="1">
    <location>
        <begin position="111"/>
        <end position="123"/>
    </location>
</feature>
<dbReference type="Proteomes" id="UP001165121">
    <property type="component" value="Unassembled WGS sequence"/>
</dbReference>
<organism evidence="3 4">
    <name type="scientific">Phytophthora fragariaefolia</name>
    <dbReference type="NCBI Taxonomy" id="1490495"/>
    <lineage>
        <taxon>Eukaryota</taxon>
        <taxon>Sar</taxon>
        <taxon>Stramenopiles</taxon>
        <taxon>Oomycota</taxon>
        <taxon>Peronosporomycetes</taxon>
        <taxon>Peronosporales</taxon>
        <taxon>Peronosporaceae</taxon>
        <taxon>Phytophthora</taxon>
    </lineage>
</organism>
<keyword evidence="4" id="KW-1185">Reference proteome</keyword>
<dbReference type="GO" id="GO:0003677">
    <property type="term" value="F:DNA binding"/>
    <property type="evidence" value="ECO:0007669"/>
    <property type="project" value="InterPro"/>
</dbReference>
<dbReference type="EMBL" id="BSXT01002924">
    <property type="protein sequence ID" value="GMF51598.1"/>
    <property type="molecule type" value="Genomic_DNA"/>
</dbReference>
<evidence type="ECO:0000259" key="2">
    <source>
        <dbReference type="Pfam" id="PF04218"/>
    </source>
</evidence>
<dbReference type="Pfam" id="PF04218">
    <property type="entry name" value="CENP-B_N"/>
    <property type="match status" value="1"/>
</dbReference>
<sequence length="210" mass="22603">MLVSSMVPRADAPGSVSRERLPRAESRREDADRVSLARQHAGVRPVTAAPLADSALPEAAPPPASSRRRLAPEQASGPPSGLPATSSKSSGAATPRSTGTVQNEGASEPFVIEDPENNEEEGGDTPNDQKKLKKRVRYLRDTERRNIIKRIESGEKQAALAREFGVTRAAICHIKKNRVEILSRFNMLVKSAQEMYELVAGIAGRCAALG</sequence>
<proteinExistence type="predicted"/>
<feature type="domain" description="HTH psq-type" evidence="2">
    <location>
        <begin position="145"/>
        <end position="183"/>
    </location>
</feature>
<comment type="caution">
    <text evidence="3">The sequence shown here is derived from an EMBL/GenBank/DDBJ whole genome shotgun (WGS) entry which is preliminary data.</text>
</comment>
<dbReference type="InterPro" id="IPR009057">
    <property type="entry name" value="Homeodomain-like_sf"/>
</dbReference>
<evidence type="ECO:0000313" key="4">
    <source>
        <dbReference type="Proteomes" id="UP001165121"/>
    </source>
</evidence>
<reference evidence="3" key="1">
    <citation type="submission" date="2023-04" db="EMBL/GenBank/DDBJ databases">
        <title>Phytophthora fragariaefolia NBRC 109709.</title>
        <authorList>
            <person name="Ichikawa N."/>
            <person name="Sato H."/>
            <person name="Tonouchi N."/>
        </authorList>
    </citation>
    <scope>NUCLEOTIDE SEQUENCE</scope>
    <source>
        <strain evidence="3">NBRC 109709</strain>
    </source>
</reference>
<accession>A0A9W6Y2Q5</accession>
<dbReference type="Gene3D" id="1.10.10.60">
    <property type="entry name" value="Homeodomain-like"/>
    <property type="match status" value="1"/>
</dbReference>
<dbReference type="OrthoDB" id="10257085at2759"/>
<feature type="region of interest" description="Disordered" evidence="1">
    <location>
        <begin position="1"/>
        <end position="132"/>
    </location>
</feature>
<evidence type="ECO:0000256" key="1">
    <source>
        <dbReference type="SAM" id="MobiDB-lite"/>
    </source>
</evidence>
<gene>
    <name evidence="3" type="ORF">Pfra01_002090200</name>
</gene>
<protein>
    <submittedName>
        <fullName evidence="3">Unnamed protein product</fullName>
    </submittedName>
</protein>
<feature type="compositionally biased region" description="Polar residues" evidence="1">
    <location>
        <begin position="83"/>
        <end position="105"/>
    </location>
</feature>
<evidence type="ECO:0000313" key="3">
    <source>
        <dbReference type="EMBL" id="GMF51598.1"/>
    </source>
</evidence>
<dbReference type="AlphaFoldDB" id="A0A9W6Y2Q5"/>
<dbReference type="FunFam" id="1.10.10.60:FF:000753">
    <property type="match status" value="1"/>
</dbReference>
<feature type="compositionally biased region" description="Low complexity" evidence="1">
    <location>
        <begin position="48"/>
        <end position="58"/>
    </location>
</feature>
<dbReference type="InterPro" id="IPR007889">
    <property type="entry name" value="HTH_Psq"/>
</dbReference>